<dbReference type="EMBL" id="KZ826360">
    <property type="protein sequence ID" value="PYI05247.1"/>
    <property type="molecule type" value="Genomic_DNA"/>
</dbReference>
<keyword evidence="3" id="KW-1185">Reference proteome</keyword>
<proteinExistence type="predicted"/>
<name>A0A319E560_ASPSB</name>
<dbReference type="AlphaFoldDB" id="A0A319E560"/>
<evidence type="ECO:0000313" key="3">
    <source>
        <dbReference type="Proteomes" id="UP000248423"/>
    </source>
</evidence>
<evidence type="ECO:0000256" key="1">
    <source>
        <dbReference type="SAM" id="MobiDB-lite"/>
    </source>
</evidence>
<dbReference type="VEuPathDB" id="FungiDB:BO78DRAFT_318636"/>
<protein>
    <submittedName>
        <fullName evidence="2">Uncharacterized protein</fullName>
    </submittedName>
</protein>
<dbReference type="Proteomes" id="UP000248423">
    <property type="component" value="Unassembled WGS sequence"/>
</dbReference>
<dbReference type="InterPro" id="IPR046670">
    <property type="entry name" value="DUF6540"/>
</dbReference>
<gene>
    <name evidence="2" type="ORF">BO78DRAFT_318636</name>
</gene>
<dbReference type="Pfam" id="PF20174">
    <property type="entry name" value="DUF6540"/>
    <property type="match status" value="1"/>
</dbReference>
<reference evidence="2 3" key="1">
    <citation type="submission" date="2018-02" db="EMBL/GenBank/DDBJ databases">
        <title>The genomes of Aspergillus section Nigri reveals drivers in fungal speciation.</title>
        <authorList>
            <consortium name="DOE Joint Genome Institute"/>
            <person name="Vesth T.C."/>
            <person name="Nybo J."/>
            <person name="Theobald S."/>
            <person name="Brandl J."/>
            <person name="Frisvad J.C."/>
            <person name="Nielsen K.F."/>
            <person name="Lyhne E.K."/>
            <person name="Kogle M.E."/>
            <person name="Kuo A."/>
            <person name="Riley R."/>
            <person name="Clum A."/>
            <person name="Nolan M."/>
            <person name="Lipzen A."/>
            <person name="Salamov A."/>
            <person name="Henrissat B."/>
            <person name="Wiebenga A."/>
            <person name="De vries R.P."/>
            <person name="Grigoriev I.V."/>
            <person name="Mortensen U.H."/>
            <person name="Andersen M.R."/>
            <person name="Baker S.E."/>
        </authorList>
    </citation>
    <scope>NUCLEOTIDE SEQUENCE [LARGE SCALE GENOMIC DNA]</scope>
    <source>
        <strain evidence="2 3">CBS 121057</strain>
    </source>
</reference>
<organism evidence="2 3">
    <name type="scientific">Aspergillus sclerotiicarbonarius (strain CBS 121057 / IBT 28362)</name>
    <dbReference type="NCBI Taxonomy" id="1448318"/>
    <lineage>
        <taxon>Eukaryota</taxon>
        <taxon>Fungi</taxon>
        <taxon>Dikarya</taxon>
        <taxon>Ascomycota</taxon>
        <taxon>Pezizomycotina</taxon>
        <taxon>Eurotiomycetes</taxon>
        <taxon>Eurotiomycetidae</taxon>
        <taxon>Eurotiales</taxon>
        <taxon>Aspergillaceae</taxon>
        <taxon>Aspergillus</taxon>
        <taxon>Aspergillus subgen. Circumdati</taxon>
    </lineage>
</organism>
<accession>A0A319E560</accession>
<evidence type="ECO:0000313" key="2">
    <source>
        <dbReference type="EMBL" id="PYI05247.1"/>
    </source>
</evidence>
<sequence>MSGPSTPKADSPPPEFYKDRPKRGIIHPTYRIAHVWFNIPSGAEDPHVHAPQYRHGLWVEKEAAGAGDLHHVIGSISQVEGMRYEIRPFDRNITNEPSFSKQSTIGYLSLSCYENLKEEFAECATPSQQKDWNESTNTTEPIDYGVQPPLFYTSSQLKNFQFPTLTTDRDFVERQLLPRVWDFAVSFDEYEDQLNGFFPVADWVPLGGGPLKFYPVVQWKPVGY</sequence>
<dbReference type="OrthoDB" id="4434800at2759"/>
<feature type="region of interest" description="Disordered" evidence="1">
    <location>
        <begin position="1"/>
        <end position="21"/>
    </location>
</feature>